<dbReference type="AlphaFoldDB" id="A0A7H0I5Y8"/>
<gene>
    <name evidence="1" type="ORF">IAG44_01130</name>
</gene>
<dbReference type="SUPFAM" id="SSF52540">
    <property type="entry name" value="P-loop containing nucleoside triphosphate hydrolases"/>
    <property type="match status" value="1"/>
</dbReference>
<dbReference type="Proteomes" id="UP000516052">
    <property type="component" value="Chromosome"/>
</dbReference>
<reference evidence="1 2" key="1">
    <citation type="submission" date="2020-08" db="EMBL/GenBank/DDBJ databases">
        <title>A novel species.</title>
        <authorList>
            <person name="Gao J."/>
        </authorList>
    </citation>
    <scope>NUCLEOTIDE SEQUENCE [LARGE SCALE GENOMIC DNA]</scope>
    <source>
        <strain evidence="1 2">CRXT-G-22</strain>
    </source>
</reference>
<organism evidence="1 2">
    <name type="scientific">Streptomyces roseirectus</name>
    <dbReference type="NCBI Taxonomy" id="2768066"/>
    <lineage>
        <taxon>Bacteria</taxon>
        <taxon>Bacillati</taxon>
        <taxon>Actinomycetota</taxon>
        <taxon>Actinomycetes</taxon>
        <taxon>Kitasatosporales</taxon>
        <taxon>Streptomycetaceae</taxon>
        <taxon>Streptomyces</taxon>
    </lineage>
</organism>
<keyword evidence="2" id="KW-1185">Reference proteome</keyword>
<name>A0A7H0I5Y8_9ACTN</name>
<dbReference type="InterPro" id="IPR027417">
    <property type="entry name" value="P-loop_NTPase"/>
</dbReference>
<dbReference type="RefSeq" id="WP_187745247.1">
    <property type="nucleotide sequence ID" value="NZ_CP060828.1"/>
</dbReference>
<sequence>MRAVVITGAPGVGKTRLGHQLVTRYGVPAAVMDCDPIVHPWNGGEEVYDLMAATVRAALPVYREWGARVVIVTGVVLAGRAYERFQKVFEELGARAVYYGLRADAQALATRIENDAGGRLFVEGRLAERHLDAEVPDIPGVRLVDTTHLTLPEVADAVAALERAELGARWLGPSDAATVTG</sequence>
<dbReference type="Gene3D" id="3.40.50.300">
    <property type="entry name" value="P-loop containing nucleotide triphosphate hydrolases"/>
    <property type="match status" value="1"/>
</dbReference>
<evidence type="ECO:0000313" key="1">
    <source>
        <dbReference type="EMBL" id="QNP68204.1"/>
    </source>
</evidence>
<evidence type="ECO:0000313" key="2">
    <source>
        <dbReference type="Proteomes" id="UP000516052"/>
    </source>
</evidence>
<accession>A0A7H0I5Y8</accession>
<proteinExistence type="predicted"/>
<dbReference type="KEGG" id="sroi:IAG44_01130"/>
<dbReference type="EMBL" id="CP060828">
    <property type="protein sequence ID" value="QNP68204.1"/>
    <property type="molecule type" value="Genomic_DNA"/>
</dbReference>
<protein>
    <submittedName>
        <fullName evidence="1">Uncharacterized protein</fullName>
    </submittedName>
</protein>